<feature type="transmembrane region" description="Helical" evidence="1">
    <location>
        <begin position="315"/>
        <end position="331"/>
    </location>
</feature>
<comment type="caution">
    <text evidence="2">The sequence shown here is derived from an EMBL/GenBank/DDBJ whole genome shotgun (WGS) entry which is preliminary data.</text>
</comment>
<sequence length="548" mass="62370">MGKAENHRARLNALIALGMVLAVYALVWLAFGVRYEVNDDATLCNIAAGAYGEDSQYLVYINILIGYFLKPFYWVLPGVNWLYFLQTAADVAALAVLCRMLLEKCGRKQGIVLSVLLLALAGVDLFYSFQYVKNSGLYLVVGLALMADHLGRWDRGTVWGIFWVLLGSMVRFQNFPAVGGMAAALLLWRFFALDRDGKKRAVAAMLTMFFLVGLAKGVDILAYRVQEDWQAYTEYNAARTEVSDFRLQYVQSSQEMEAYGYSANDYDTLNSWSFWDDNVFSTQALEELAAKLPQNGFLSALRDAGHYCLGVLDNAPFHLLLCCVVLAWLFYGRKRTSWAFVATGILYGCMVFYLSLRGRFPHRVEYVLVLAAAVFAALCCDWNTREKRIPLRVLSLFAAGVLVVCLPYWKDTRETMIQYREDRPFRPEYTEYSADKDHLYLVDVDVLDSLAGYDVLHPREKDFFSNIVVMGGWLSHAPHRVEALARYGVDNPYLDMVDNDVVYLVDSYNVSAKEIYLSEHYGLSVERETLREEQFNLYKMKSTQNSDA</sequence>
<protein>
    <recommendedName>
        <fullName evidence="4">Glycosyltransferase RgtA/B/C/D-like domain-containing protein</fullName>
    </recommendedName>
</protein>
<dbReference type="EMBL" id="JBBMFA010000105">
    <property type="protein sequence ID" value="MEQ2521303.1"/>
    <property type="molecule type" value="Genomic_DNA"/>
</dbReference>
<name>A0ABV1GI35_9FIRM</name>
<feature type="transmembrane region" description="Helical" evidence="1">
    <location>
        <begin position="81"/>
        <end position="102"/>
    </location>
</feature>
<feature type="transmembrane region" description="Helical" evidence="1">
    <location>
        <begin position="111"/>
        <end position="129"/>
    </location>
</feature>
<evidence type="ECO:0000313" key="3">
    <source>
        <dbReference type="Proteomes" id="UP001477672"/>
    </source>
</evidence>
<dbReference type="Proteomes" id="UP001477672">
    <property type="component" value="Unassembled WGS sequence"/>
</dbReference>
<keyword evidence="3" id="KW-1185">Reference proteome</keyword>
<feature type="transmembrane region" description="Helical" evidence="1">
    <location>
        <begin position="391"/>
        <end position="409"/>
    </location>
</feature>
<evidence type="ECO:0000313" key="2">
    <source>
        <dbReference type="EMBL" id="MEQ2521303.1"/>
    </source>
</evidence>
<feature type="transmembrane region" description="Helical" evidence="1">
    <location>
        <begin position="12"/>
        <end position="31"/>
    </location>
</feature>
<gene>
    <name evidence="2" type="ORF">WMO24_12805</name>
</gene>
<dbReference type="RefSeq" id="WP_349216817.1">
    <property type="nucleotide sequence ID" value="NZ_JBBMFA010000105.1"/>
</dbReference>
<keyword evidence="1" id="KW-1133">Transmembrane helix</keyword>
<feature type="transmembrane region" description="Helical" evidence="1">
    <location>
        <begin position="338"/>
        <end position="354"/>
    </location>
</feature>
<accession>A0ABV1GI35</accession>
<organism evidence="2 3">
    <name type="scientific">Ruthenibacterium intestinale</name>
    <dbReference type="NCBI Taxonomy" id="3133163"/>
    <lineage>
        <taxon>Bacteria</taxon>
        <taxon>Bacillati</taxon>
        <taxon>Bacillota</taxon>
        <taxon>Clostridia</taxon>
        <taxon>Eubacteriales</taxon>
        <taxon>Oscillospiraceae</taxon>
        <taxon>Ruthenibacterium</taxon>
    </lineage>
</organism>
<feature type="transmembrane region" description="Helical" evidence="1">
    <location>
        <begin position="366"/>
        <end position="384"/>
    </location>
</feature>
<proteinExistence type="predicted"/>
<keyword evidence="1" id="KW-0812">Transmembrane</keyword>
<reference evidence="2 3" key="1">
    <citation type="submission" date="2024-03" db="EMBL/GenBank/DDBJ databases">
        <title>Human intestinal bacterial collection.</title>
        <authorList>
            <person name="Pauvert C."/>
            <person name="Hitch T.C.A."/>
            <person name="Clavel T."/>
        </authorList>
    </citation>
    <scope>NUCLEOTIDE SEQUENCE [LARGE SCALE GENOMIC DNA]</scope>
    <source>
        <strain evidence="2 3">CLA-JM-H11</strain>
    </source>
</reference>
<feature type="transmembrane region" description="Helical" evidence="1">
    <location>
        <begin position="172"/>
        <end position="191"/>
    </location>
</feature>
<feature type="transmembrane region" description="Helical" evidence="1">
    <location>
        <begin position="203"/>
        <end position="223"/>
    </location>
</feature>
<evidence type="ECO:0000256" key="1">
    <source>
        <dbReference type="SAM" id="Phobius"/>
    </source>
</evidence>
<evidence type="ECO:0008006" key="4">
    <source>
        <dbReference type="Google" id="ProtNLM"/>
    </source>
</evidence>
<keyword evidence="1" id="KW-0472">Membrane</keyword>